<dbReference type="EMBL" id="BAAAFM010000008">
    <property type="protein sequence ID" value="GAA0212937.1"/>
    <property type="molecule type" value="Genomic_DNA"/>
</dbReference>
<proteinExistence type="predicted"/>
<reference evidence="2 3" key="1">
    <citation type="journal article" date="2019" name="Int. J. Syst. Evol. Microbiol.">
        <title>The Global Catalogue of Microorganisms (GCM) 10K type strain sequencing project: providing services to taxonomists for standard genome sequencing and annotation.</title>
        <authorList>
            <consortium name="The Broad Institute Genomics Platform"/>
            <consortium name="The Broad Institute Genome Sequencing Center for Infectious Disease"/>
            <person name="Wu L."/>
            <person name="Ma J."/>
        </authorList>
    </citation>
    <scope>NUCLEOTIDE SEQUENCE [LARGE SCALE GENOMIC DNA]</scope>
    <source>
        <strain evidence="2 3">JCM 16211</strain>
    </source>
</reference>
<gene>
    <name evidence="2" type="ORF">GCM10009123_20300</name>
</gene>
<keyword evidence="1" id="KW-1133">Transmembrane helix</keyword>
<protein>
    <submittedName>
        <fullName evidence="2">Uncharacterized protein</fullName>
    </submittedName>
</protein>
<name>A0ABN0T584_9GAMM</name>
<keyword evidence="3" id="KW-1185">Reference proteome</keyword>
<keyword evidence="1" id="KW-0812">Transmembrane</keyword>
<organism evidence="2 3">
    <name type="scientific">Kangiella japonica</name>
    <dbReference type="NCBI Taxonomy" id="647384"/>
    <lineage>
        <taxon>Bacteria</taxon>
        <taxon>Pseudomonadati</taxon>
        <taxon>Pseudomonadota</taxon>
        <taxon>Gammaproteobacteria</taxon>
        <taxon>Kangiellales</taxon>
        <taxon>Kangiellaceae</taxon>
        <taxon>Kangiella</taxon>
    </lineage>
</organism>
<evidence type="ECO:0000256" key="1">
    <source>
        <dbReference type="SAM" id="Phobius"/>
    </source>
</evidence>
<dbReference type="Proteomes" id="UP001501221">
    <property type="component" value="Unassembled WGS sequence"/>
</dbReference>
<keyword evidence="1" id="KW-0472">Membrane</keyword>
<sequence length="72" mass="8547">MSFRSTVFFINSYKKLKKVTSCRIIVRSECLLNIVVLFMVLIYRWALVNGSLIEEFRRRLDDELISLAFEVI</sequence>
<comment type="caution">
    <text evidence="2">The sequence shown here is derived from an EMBL/GenBank/DDBJ whole genome shotgun (WGS) entry which is preliminary data.</text>
</comment>
<evidence type="ECO:0000313" key="3">
    <source>
        <dbReference type="Proteomes" id="UP001501221"/>
    </source>
</evidence>
<evidence type="ECO:0000313" key="2">
    <source>
        <dbReference type="EMBL" id="GAA0212937.1"/>
    </source>
</evidence>
<accession>A0ABN0T584</accession>
<feature type="transmembrane region" description="Helical" evidence="1">
    <location>
        <begin position="24"/>
        <end position="46"/>
    </location>
</feature>